<dbReference type="Proteomes" id="UP000639396">
    <property type="component" value="Unassembled WGS sequence"/>
</dbReference>
<evidence type="ECO:0000313" key="8">
    <source>
        <dbReference type="EMBL" id="MBD2865505.1"/>
    </source>
</evidence>
<dbReference type="AlphaFoldDB" id="A0A927H269"/>
<evidence type="ECO:0000256" key="7">
    <source>
        <dbReference type="ARBA" id="ARBA00023288"/>
    </source>
</evidence>
<dbReference type="PANTHER" id="PTHR43649">
    <property type="entry name" value="ARABINOSE-BINDING PROTEIN-RELATED"/>
    <property type="match status" value="1"/>
</dbReference>
<evidence type="ECO:0000256" key="1">
    <source>
        <dbReference type="ARBA" id="ARBA00008520"/>
    </source>
</evidence>
<dbReference type="PROSITE" id="PS51257">
    <property type="entry name" value="PROKAR_LIPOPROTEIN"/>
    <property type="match status" value="1"/>
</dbReference>
<dbReference type="InterPro" id="IPR006059">
    <property type="entry name" value="SBP"/>
</dbReference>
<keyword evidence="2" id="KW-0813">Transport</keyword>
<dbReference type="PANTHER" id="PTHR43649:SF33">
    <property type="entry name" value="POLYGALACTURONAN_RHAMNOGALACTURONAN-BINDING PROTEIN YTCQ"/>
    <property type="match status" value="1"/>
</dbReference>
<organism evidence="8 9">
    <name type="scientific">Paenibacillus oceani</name>
    <dbReference type="NCBI Taxonomy" id="2772510"/>
    <lineage>
        <taxon>Bacteria</taxon>
        <taxon>Bacillati</taxon>
        <taxon>Bacillota</taxon>
        <taxon>Bacilli</taxon>
        <taxon>Bacillales</taxon>
        <taxon>Paenibacillaceae</taxon>
        <taxon>Paenibacillus</taxon>
    </lineage>
</organism>
<dbReference type="GO" id="GO:0055085">
    <property type="term" value="P:transmembrane transport"/>
    <property type="evidence" value="ECO:0007669"/>
    <property type="project" value="InterPro"/>
</dbReference>
<evidence type="ECO:0000313" key="9">
    <source>
        <dbReference type="Proteomes" id="UP000639396"/>
    </source>
</evidence>
<keyword evidence="9" id="KW-1185">Reference proteome</keyword>
<gene>
    <name evidence="8" type="ORF">IDH45_26335</name>
</gene>
<dbReference type="SUPFAM" id="SSF53850">
    <property type="entry name" value="Periplasmic binding protein-like II"/>
    <property type="match status" value="1"/>
</dbReference>
<dbReference type="Pfam" id="PF01547">
    <property type="entry name" value="SBP_bac_1"/>
    <property type="match status" value="1"/>
</dbReference>
<evidence type="ECO:0000256" key="4">
    <source>
        <dbReference type="ARBA" id="ARBA00022729"/>
    </source>
</evidence>
<dbReference type="InterPro" id="IPR050490">
    <property type="entry name" value="Bact_solute-bd_prot1"/>
</dbReference>
<dbReference type="PROSITE" id="PS01037">
    <property type="entry name" value="SBP_BACTERIAL_1"/>
    <property type="match status" value="1"/>
</dbReference>
<reference evidence="8" key="1">
    <citation type="submission" date="2020-09" db="EMBL/GenBank/DDBJ databases">
        <title>A novel bacterium of genus Paenibacillus, isolated from South China Sea.</title>
        <authorList>
            <person name="Huang H."/>
            <person name="Mo K."/>
            <person name="Hu Y."/>
        </authorList>
    </citation>
    <scope>NUCLEOTIDE SEQUENCE</scope>
    <source>
        <strain evidence="8">IB182363</strain>
    </source>
</reference>
<protein>
    <submittedName>
        <fullName evidence="8">Extracellular solute-binding protein</fullName>
    </submittedName>
</protein>
<accession>A0A927H269</accession>
<keyword evidence="4" id="KW-0732">Signal</keyword>
<comment type="similarity">
    <text evidence="1">Belongs to the bacterial solute-binding protein 1 family.</text>
</comment>
<evidence type="ECO:0000256" key="3">
    <source>
        <dbReference type="ARBA" id="ARBA00022475"/>
    </source>
</evidence>
<name>A0A927H269_9BACL</name>
<evidence type="ECO:0000256" key="5">
    <source>
        <dbReference type="ARBA" id="ARBA00023136"/>
    </source>
</evidence>
<proteinExistence type="inferred from homology"/>
<keyword evidence="7" id="KW-0449">Lipoprotein</keyword>
<dbReference type="EMBL" id="JACXJA010000043">
    <property type="protein sequence ID" value="MBD2865505.1"/>
    <property type="molecule type" value="Genomic_DNA"/>
</dbReference>
<dbReference type="RefSeq" id="WP_190931128.1">
    <property type="nucleotide sequence ID" value="NZ_JACXJA010000043.1"/>
</dbReference>
<keyword evidence="3" id="KW-1003">Cell membrane</keyword>
<dbReference type="Gene3D" id="3.40.190.10">
    <property type="entry name" value="Periplasmic binding protein-like II"/>
    <property type="match status" value="1"/>
</dbReference>
<keyword evidence="6" id="KW-0564">Palmitate</keyword>
<dbReference type="InterPro" id="IPR006061">
    <property type="entry name" value="SBP_1_CS"/>
</dbReference>
<evidence type="ECO:0000256" key="6">
    <source>
        <dbReference type="ARBA" id="ARBA00023139"/>
    </source>
</evidence>
<keyword evidence="5" id="KW-0472">Membrane</keyword>
<comment type="caution">
    <text evidence="8">The sequence shown here is derived from an EMBL/GenBank/DDBJ whole genome shotgun (WGS) entry which is preliminary data.</text>
</comment>
<evidence type="ECO:0000256" key="2">
    <source>
        <dbReference type="ARBA" id="ARBA00022448"/>
    </source>
</evidence>
<sequence length="440" mass="50072">MLQRQKHWKAISSATAIAILLAGCGEAKWDDTGASVSSDITKEKLELVFFSNSQDSVESFDERYGNSIRKKFPNFTITYLQKNKSNSFQNLIAAGQPIDIYWDSVGFFVGGIQESGLQYDMTELIKKNKIDLNRFDENDLNAMKQMSGGKLYGLPVVTNTLSFFYNKDLFDKFGVTYPKDGMMWDEALELNKKLTRYEGQVQYMGLAVSYGHIIRLNPFSLPMVDPASNKIAVNDEKWKTIYNNVFVRPAEAPGYREEVVLKNAYPQTNEFVKTKNLAMYGFLTSLVFTQDVSSLNWDMISFPRFKEAPDLGPQNYPTYFSVTSTSKHKEAAMEVIKFLTSDENQMELSKLGNMPVVNKESIRNAFGQATRHADKNLKSVYYGKSSPIMPKTIYDDAVFSTYGKYYRDLAAGKTDINTAFRNMEEEGNKKIEDLKTKLQK</sequence>